<dbReference type="Pfam" id="PF13302">
    <property type="entry name" value="Acetyltransf_3"/>
    <property type="match status" value="1"/>
</dbReference>
<dbReference type="Gene3D" id="3.40.630.30">
    <property type="match status" value="1"/>
</dbReference>
<accession>A0A1W1XGV3</accession>
<dbReference type="GO" id="GO:0016747">
    <property type="term" value="F:acyltransferase activity, transferring groups other than amino-acyl groups"/>
    <property type="evidence" value="ECO:0007669"/>
    <property type="project" value="InterPro"/>
</dbReference>
<reference evidence="2 3" key="1">
    <citation type="submission" date="2017-04" db="EMBL/GenBank/DDBJ databases">
        <authorList>
            <person name="Afonso C.L."/>
            <person name="Miller P.J."/>
            <person name="Scott M.A."/>
            <person name="Spackman E."/>
            <person name="Goraichik I."/>
            <person name="Dimitrov K.M."/>
            <person name="Suarez D.L."/>
            <person name="Swayne D.E."/>
        </authorList>
    </citation>
    <scope>NUCLEOTIDE SEQUENCE [LARGE SCALE GENOMIC DNA]</scope>
    <source>
        <strain evidence="2 3">DSM 12555</strain>
    </source>
</reference>
<dbReference type="InterPro" id="IPR016181">
    <property type="entry name" value="Acyl_CoA_acyltransferase"/>
</dbReference>
<evidence type="ECO:0000313" key="3">
    <source>
        <dbReference type="Proteomes" id="UP000192468"/>
    </source>
</evidence>
<feature type="domain" description="N-acetyltransferase" evidence="1">
    <location>
        <begin position="1"/>
        <end position="163"/>
    </location>
</feature>
<keyword evidence="2" id="KW-0808">Transferase</keyword>
<sequence>MQLEELTMNKFKYYYELRCDSNNILCTGHSKQPEYSNLKMWIESIIKENKKKVYLIKYESEYVGYIHIDFKNTAVEIGYSVKKKYSKRGICTTAVQMCIELIQEKYIDIEKIVAWIAEFNKYSAKCVLKNNFVKSTEVKNLFYEGFGKEFTMHKYVYITKNAREFKNV</sequence>
<dbReference type="PROSITE" id="PS51186">
    <property type="entry name" value="GNAT"/>
    <property type="match status" value="1"/>
</dbReference>
<proteinExistence type="predicted"/>
<dbReference type="EMBL" id="FWXH01000005">
    <property type="protein sequence ID" value="SMC23225.1"/>
    <property type="molecule type" value="Genomic_DNA"/>
</dbReference>
<dbReference type="PANTHER" id="PTHR43328:SF1">
    <property type="entry name" value="N-ACETYLTRANSFERASE DOMAIN-CONTAINING PROTEIN"/>
    <property type="match status" value="1"/>
</dbReference>
<dbReference type="AlphaFoldDB" id="A0A1W1XGV3"/>
<dbReference type="SUPFAM" id="SSF55729">
    <property type="entry name" value="Acyl-CoA N-acyltransferases (Nat)"/>
    <property type="match status" value="1"/>
</dbReference>
<dbReference type="Proteomes" id="UP000192468">
    <property type="component" value="Unassembled WGS sequence"/>
</dbReference>
<dbReference type="OrthoDB" id="2044686at2"/>
<evidence type="ECO:0000259" key="1">
    <source>
        <dbReference type="PROSITE" id="PS51186"/>
    </source>
</evidence>
<evidence type="ECO:0000313" key="2">
    <source>
        <dbReference type="EMBL" id="SMC23225.1"/>
    </source>
</evidence>
<dbReference type="InterPro" id="IPR000182">
    <property type="entry name" value="GNAT_dom"/>
</dbReference>
<dbReference type="STRING" id="1121291.SAMN02745134_01816"/>
<organism evidence="2 3">
    <name type="scientific">Clostridium acidisoli DSM 12555</name>
    <dbReference type="NCBI Taxonomy" id="1121291"/>
    <lineage>
        <taxon>Bacteria</taxon>
        <taxon>Bacillati</taxon>
        <taxon>Bacillota</taxon>
        <taxon>Clostridia</taxon>
        <taxon>Eubacteriales</taxon>
        <taxon>Clostridiaceae</taxon>
        <taxon>Clostridium</taxon>
    </lineage>
</organism>
<dbReference type="RefSeq" id="WP_084115327.1">
    <property type="nucleotide sequence ID" value="NZ_FWXH01000005.1"/>
</dbReference>
<dbReference type="PANTHER" id="PTHR43328">
    <property type="entry name" value="ACETYLTRANSFERASE-RELATED"/>
    <property type="match status" value="1"/>
</dbReference>
<gene>
    <name evidence="2" type="ORF">SAMN02745134_01816</name>
</gene>
<keyword evidence="3" id="KW-1185">Reference proteome</keyword>
<name>A0A1W1XGV3_9CLOT</name>
<protein>
    <submittedName>
        <fullName evidence="2">Acetyltransferase (GNAT) domain-containing protein</fullName>
    </submittedName>
</protein>